<dbReference type="EMBL" id="LHXJ01000026">
    <property type="protein sequence ID" value="KXA90995.1"/>
    <property type="molecule type" value="Genomic_DNA"/>
</dbReference>
<proteinExistence type="predicted"/>
<dbReference type="AlphaFoldDB" id="A0A133U9X1"/>
<keyword evidence="2" id="KW-1185">Reference proteome</keyword>
<organism evidence="1 2">
    <name type="scientific">candidate division MSBL1 archaeon SCGC-AAA259A05</name>
    <dbReference type="NCBI Taxonomy" id="1698259"/>
    <lineage>
        <taxon>Archaea</taxon>
        <taxon>Methanobacteriati</taxon>
        <taxon>Methanobacteriota</taxon>
        <taxon>candidate division MSBL1</taxon>
    </lineage>
</organism>
<comment type="caution">
    <text evidence="1">The sequence shown here is derived from an EMBL/GenBank/DDBJ whole genome shotgun (WGS) entry which is preliminary data.</text>
</comment>
<reference evidence="1 2" key="1">
    <citation type="journal article" date="2016" name="Sci. Rep.">
        <title>Metabolic traits of an uncultured archaeal lineage -MSBL1- from brine pools of the Red Sea.</title>
        <authorList>
            <person name="Mwirichia R."/>
            <person name="Alam I."/>
            <person name="Rashid M."/>
            <person name="Vinu M."/>
            <person name="Ba-Alawi W."/>
            <person name="Anthony Kamau A."/>
            <person name="Kamanda Ngugi D."/>
            <person name="Goker M."/>
            <person name="Klenk H.P."/>
            <person name="Bajic V."/>
            <person name="Stingl U."/>
        </authorList>
    </citation>
    <scope>NUCLEOTIDE SEQUENCE [LARGE SCALE GENOMIC DNA]</scope>
    <source>
        <strain evidence="1">SCGC-AAA259A05</strain>
    </source>
</reference>
<name>A0A133U9X1_9EURY</name>
<dbReference type="Proteomes" id="UP000070163">
    <property type="component" value="Unassembled WGS sequence"/>
</dbReference>
<gene>
    <name evidence="1" type="ORF">AKJ57_02840</name>
</gene>
<sequence length="84" mass="9747">MKNRFFGLLLCTPIVSENFKILANSHLLAFQPGFGDLVVEPKIHLRRRNNPMVQFWSEENISVTDIAKISFRLKIPKNLFGLYI</sequence>
<evidence type="ECO:0000313" key="1">
    <source>
        <dbReference type="EMBL" id="KXA90995.1"/>
    </source>
</evidence>
<evidence type="ECO:0000313" key="2">
    <source>
        <dbReference type="Proteomes" id="UP000070163"/>
    </source>
</evidence>
<accession>A0A133U9X1</accession>
<protein>
    <submittedName>
        <fullName evidence="1">Uncharacterized protein</fullName>
    </submittedName>
</protein>